<gene>
    <name evidence="1" type="ORF">IE077_002791</name>
</gene>
<protein>
    <submittedName>
        <fullName evidence="1">Sel1 repeat-containing protein</fullName>
    </submittedName>
</protein>
<dbReference type="Proteomes" id="UP000823046">
    <property type="component" value="Unassembled WGS sequence"/>
</dbReference>
<keyword evidence="2" id="KW-1185">Reference proteome</keyword>
<organism evidence="1 2">
    <name type="scientific">Cardiosporidium cionae</name>
    <dbReference type="NCBI Taxonomy" id="476202"/>
    <lineage>
        <taxon>Eukaryota</taxon>
        <taxon>Sar</taxon>
        <taxon>Alveolata</taxon>
        <taxon>Apicomplexa</taxon>
        <taxon>Aconoidasida</taxon>
        <taxon>Nephromycida</taxon>
        <taxon>Cardiosporidium</taxon>
    </lineage>
</organism>
<accession>A0ABQ7JGG1</accession>
<evidence type="ECO:0000313" key="1">
    <source>
        <dbReference type="EMBL" id="KAF8822745.1"/>
    </source>
</evidence>
<evidence type="ECO:0000313" key="2">
    <source>
        <dbReference type="Proteomes" id="UP000823046"/>
    </source>
</evidence>
<dbReference type="Gene3D" id="1.25.40.10">
    <property type="entry name" value="Tetratricopeptide repeat domain"/>
    <property type="match status" value="1"/>
</dbReference>
<dbReference type="InterPro" id="IPR011990">
    <property type="entry name" value="TPR-like_helical_dom_sf"/>
</dbReference>
<dbReference type="EMBL" id="JADAQX010000027">
    <property type="protein sequence ID" value="KAF8822745.1"/>
    <property type="molecule type" value="Genomic_DNA"/>
</dbReference>
<comment type="caution">
    <text evidence="1">The sequence shown here is derived from an EMBL/GenBank/DDBJ whole genome shotgun (WGS) entry which is preliminary data.</text>
</comment>
<proteinExistence type="predicted"/>
<reference evidence="1 2" key="1">
    <citation type="journal article" date="2020" name="bioRxiv">
        <title>Metabolic contributions of an alphaproteobacterial endosymbiont in the apicomplexan Cardiosporidium cionae.</title>
        <authorList>
            <person name="Hunter E.S."/>
            <person name="Paight C.J."/>
            <person name="Lane C.E."/>
        </authorList>
    </citation>
    <scope>NUCLEOTIDE SEQUENCE [LARGE SCALE GENOMIC DNA]</scope>
    <source>
        <strain evidence="1">ESH_2018</strain>
    </source>
</reference>
<sequence length="380" mass="42905">MFEDFLNLKDFERISKNMKGRNEDLNITGKRQNKLQRKRVTEHAKGSLVQLRRFAFCISPLCEQLKDLSAKDLSQQKAEALGALAYLFLFGVPDSKGILNFPEGWPRNIDLSILSIKMGLQIENCSMCHALSGFLFAIGFPPFVNHTKGIMPSEESSFFIPSLYFEDGNSYQAENMFTTRWGAYSRQIDRIDHAMVAYTLASQRKNFIGQLALSYYLKNGLGNRSFTLKEQELYFTGTQHREGNNASEICLYATVPLIDVAAKSISESIIKLPQDVLLRSKSPSDNEAKKYTSFVQTLAKTRHHAGLRVLGNMYYAGYEAGGINRNIQQAAELWDEAALRGDAHAALARAMLFWESQYGTAAEADYFLQQVILYSLFSII</sequence>
<dbReference type="SUPFAM" id="SSF81901">
    <property type="entry name" value="HCP-like"/>
    <property type="match status" value="1"/>
</dbReference>
<name>A0ABQ7JGG1_9APIC</name>